<dbReference type="Gramene" id="RZC55406">
    <property type="protein sequence ID" value="RZC55406"/>
    <property type="gene ID" value="C5167_014255"/>
</dbReference>
<dbReference type="PANTHER" id="PTHR33976:SF8">
    <property type="entry name" value="OS07G0645000 PROTEIN"/>
    <property type="match status" value="1"/>
</dbReference>
<evidence type="ECO:0000256" key="1">
    <source>
        <dbReference type="SAM" id="SignalP"/>
    </source>
</evidence>
<dbReference type="STRING" id="3469.A0A4Y7J4M8"/>
<protein>
    <recommendedName>
        <fullName evidence="2">Uncharacterized GPI-anchored protein At5g19230-like domain-containing protein</fullName>
    </recommendedName>
</protein>
<sequence>MASLRFQHFLLALLPVILLLSSTVKSDNDEEETLLKSINSYRASLNLTAFTENDNAECLADKMADKYKKQLCTNTTGSNTVPGTETQFPDYPQMLEKCHLNINGTKDGIVMPVCVPRLDPALVLTNFTQSQYSAYLNDTKYTGVGIGSEDDWIVMVLTTNTAGGAFTPAGSAASVPDVGLKFLLISLLGFFLVLWS</sequence>
<evidence type="ECO:0000313" key="3">
    <source>
        <dbReference type="EMBL" id="RZC55406.1"/>
    </source>
</evidence>
<reference evidence="3 4" key="1">
    <citation type="journal article" date="2018" name="Science">
        <title>The opium poppy genome and morphinan production.</title>
        <authorList>
            <person name="Guo L."/>
            <person name="Winzer T."/>
            <person name="Yang X."/>
            <person name="Li Y."/>
            <person name="Ning Z."/>
            <person name="He Z."/>
            <person name="Teodor R."/>
            <person name="Lu Y."/>
            <person name="Bowser T.A."/>
            <person name="Graham I.A."/>
            <person name="Ye K."/>
        </authorList>
    </citation>
    <scope>NUCLEOTIDE SEQUENCE [LARGE SCALE GENOMIC DNA]</scope>
    <source>
        <strain evidence="4">cv. HN1</strain>
        <tissue evidence="3">Leaves</tissue>
    </source>
</reference>
<dbReference type="InterPro" id="IPR045285">
    <property type="entry name" value="At5g19230-like"/>
</dbReference>
<feature type="chain" id="PRO_5021308474" description="Uncharacterized GPI-anchored protein At5g19230-like domain-containing protein" evidence="1">
    <location>
        <begin position="27"/>
        <end position="196"/>
    </location>
</feature>
<dbReference type="OrthoDB" id="753138at2759"/>
<evidence type="ECO:0000313" key="4">
    <source>
        <dbReference type="Proteomes" id="UP000316621"/>
    </source>
</evidence>
<proteinExistence type="predicted"/>
<feature type="signal peptide" evidence="1">
    <location>
        <begin position="1"/>
        <end position="26"/>
    </location>
</feature>
<name>A0A4Y7J4M8_PAPSO</name>
<dbReference type="Pfam" id="PF25884">
    <property type="entry name" value="At5g19230"/>
    <property type="match status" value="1"/>
</dbReference>
<dbReference type="AlphaFoldDB" id="A0A4Y7J4M8"/>
<dbReference type="EMBL" id="CM010717">
    <property type="protein sequence ID" value="RZC55406.1"/>
    <property type="molecule type" value="Genomic_DNA"/>
</dbReference>
<organism evidence="3 4">
    <name type="scientific">Papaver somniferum</name>
    <name type="common">Opium poppy</name>
    <dbReference type="NCBI Taxonomy" id="3469"/>
    <lineage>
        <taxon>Eukaryota</taxon>
        <taxon>Viridiplantae</taxon>
        <taxon>Streptophyta</taxon>
        <taxon>Embryophyta</taxon>
        <taxon>Tracheophyta</taxon>
        <taxon>Spermatophyta</taxon>
        <taxon>Magnoliopsida</taxon>
        <taxon>Ranunculales</taxon>
        <taxon>Papaveraceae</taxon>
        <taxon>Papaveroideae</taxon>
        <taxon>Papaver</taxon>
    </lineage>
</organism>
<dbReference type="Proteomes" id="UP000316621">
    <property type="component" value="Chromosome 3"/>
</dbReference>
<dbReference type="InterPro" id="IPR059083">
    <property type="entry name" value="At5g19230_dom"/>
</dbReference>
<keyword evidence="4" id="KW-1185">Reference proteome</keyword>
<dbReference type="OMA" id="SSENNWI"/>
<accession>A0A4Y7J4M8</accession>
<dbReference type="PANTHER" id="PTHR33976">
    <property type="entry name" value="OS07G0645000 PROTEIN"/>
    <property type="match status" value="1"/>
</dbReference>
<evidence type="ECO:0000259" key="2">
    <source>
        <dbReference type="Pfam" id="PF25884"/>
    </source>
</evidence>
<gene>
    <name evidence="3" type="ORF">C5167_014255</name>
</gene>
<keyword evidence="1" id="KW-0732">Signal</keyword>
<feature type="domain" description="Uncharacterized GPI-anchored protein At5g19230-like" evidence="2">
    <location>
        <begin position="31"/>
        <end position="157"/>
    </location>
</feature>